<evidence type="ECO:0000259" key="12">
    <source>
        <dbReference type="PROSITE" id="PS51829"/>
    </source>
</evidence>
<dbReference type="Proteomes" id="UP001209535">
    <property type="component" value="Unassembled WGS sequence"/>
</dbReference>
<evidence type="ECO:0000256" key="8">
    <source>
        <dbReference type="ARBA" id="ARBA00022801"/>
    </source>
</evidence>
<keyword evidence="10" id="KW-0106">Calcium</keyword>
<dbReference type="PRINTS" id="PR00723">
    <property type="entry name" value="SUBTILISIN"/>
</dbReference>
<dbReference type="PANTHER" id="PTHR42884:SF14">
    <property type="entry name" value="NEUROENDOCRINE CONVERTASE 1"/>
    <property type="match status" value="1"/>
</dbReference>
<keyword evidence="4" id="KW-0964">Secreted</keyword>
<comment type="caution">
    <text evidence="13">The sequence shown here is derived from an EMBL/GenBank/DDBJ whole genome shotgun (WGS) entry which is preliminary data.</text>
</comment>
<dbReference type="Gene3D" id="2.150.10.10">
    <property type="entry name" value="Serralysin-like metalloprotease, C-terminal"/>
    <property type="match status" value="1"/>
</dbReference>
<dbReference type="Pfam" id="PF00353">
    <property type="entry name" value="HemolysinCabind"/>
    <property type="match status" value="1"/>
</dbReference>
<gene>
    <name evidence="13" type="ORF">OEZ60_21770</name>
</gene>
<evidence type="ECO:0000256" key="1">
    <source>
        <dbReference type="ARBA" id="ARBA00001913"/>
    </source>
</evidence>
<comment type="subcellular location">
    <subcellularLocation>
        <location evidence="2">Secreted</location>
    </subcellularLocation>
</comment>
<dbReference type="PANTHER" id="PTHR42884">
    <property type="entry name" value="PROPROTEIN CONVERTASE SUBTILISIN/KEXIN-RELATED"/>
    <property type="match status" value="1"/>
</dbReference>
<reference evidence="13 14" key="1">
    <citation type="submission" date="2022-10" db="EMBL/GenBank/DDBJ databases">
        <title>Defluviimonas sp. nov., isolated from ocean surface sediments.</title>
        <authorList>
            <person name="He W."/>
            <person name="Wang L."/>
            <person name="Zhang D.-F."/>
        </authorList>
    </citation>
    <scope>NUCLEOTIDE SEQUENCE [LARGE SCALE GENOMIC DNA]</scope>
    <source>
        <strain evidence="13 14">WL0024</strain>
    </source>
</reference>
<dbReference type="PRINTS" id="PR00313">
    <property type="entry name" value="CABNDNGRPT"/>
</dbReference>
<accession>A0ABT2X9I4</accession>
<dbReference type="InterPro" id="IPR044016">
    <property type="entry name" value="Big_13"/>
</dbReference>
<proteinExistence type="inferred from homology"/>
<dbReference type="SUPFAM" id="SSF52743">
    <property type="entry name" value="Subtilisin-like"/>
    <property type="match status" value="1"/>
</dbReference>
<dbReference type="PROSITE" id="PS51829">
    <property type="entry name" value="P_HOMO_B"/>
    <property type="match status" value="1"/>
</dbReference>
<dbReference type="InterPro" id="IPR013858">
    <property type="entry name" value="Peptidase_M10B_C"/>
</dbReference>
<organism evidence="13 14">
    <name type="scientific">Albidovulum salinarum</name>
    <dbReference type="NCBI Taxonomy" id="2984153"/>
    <lineage>
        <taxon>Bacteria</taxon>
        <taxon>Pseudomonadati</taxon>
        <taxon>Pseudomonadota</taxon>
        <taxon>Alphaproteobacteria</taxon>
        <taxon>Rhodobacterales</taxon>
        <taxon>Paracoccaceae</taxon>
        <taxon>Albidovulum</taxon>
    </lineage>
</organism>
<protein>
    <submittedName>
        <fullName evidence="13">Ig-like domain-containing protein</fullName>
    </submittedName>
</protein>
<dbReference type="InterPro" id="IPR002884">
    <property type="entry name" value="P_dom"/>
</dbReference>
<dbReference type="PROSITE" id="PS51892">
    <property type="entry name" value="SUBTILASE"/>
    <property type="match status" value="1"/>
</dbReference>
<dbReference type="PROSITE" id="PS00137">
    <property type="entry name" value="SUBTILASE_HIS"/>
    <property type="match status" value="1"/>
</dbReference>
<evidence type="ECO:0000256" key="6">
    <source>
        <dbReference type="ARBA" id="ARBA00022729"/>
    </source>
</evidence>
<dbReference type="Pfam" id="PF00082">
    <property type="entry name" value="Peptidase_S8"/>
    <property type="match status" value="1"/>
</dbReference>
<dbReference type="Pfam" id="PF19077">
    <property type="entry name" value="Big_13"/>
    <property type="match status" value="4"/>
</dbReference>
<evidence type="ECO:0000256" key="11">
    <source>
        <dbReference type="PROSITE-ProRule" id="PRU01240"/>
    </source>
</evidence>
<dbReference type="InterPro" id="IPR022398">
    <property type="entry name" value="Peptidase_S8_His-AS"/>
</dbReference>
<evidence type="ECO:0000256" key="7">
    <source>
        <dbReference type="ARBA" id="ARBA00022737"/>
    </source>
</evidence>
<dbReference type="InterPro" id="IPR001343">
    <property type="entry name" value="Hemolysn_Ca-bd"/>
</dbReference>
<dbReference type="InterPro" id="IPR011049">
    <property type="entry name" value="Serralysin-like_metalloprot_C"/>
</dbReference>
<evidence type="ECO:0000313" key="13">
    <source>
        <dbReference type="EMBL" id="MCU9850605.1"/>
    </source>
</evidence>
<dbReference type="InterPro" id="IPR036852">
    <property type="entry name" value="Peptidase_S8/S53_dom_sf"/>
</dbReference>
<keyword evidence="14" id="KW-1185">Reference proteome</keyword>
<keyword evidence="7" id="KW-0677">Repeat</keyword>
<evidence type="ECO:0000313" key="14">
    <source>
        <dbReference type="Proteomes" id="UP001209535"/>
    </source>
</evidence>
<evidence type="ECO:0000256" key="9">
    <source>
        <dbReference type="ARBA" id="ARBA00022825"/>
    </source>
</evidence>
<dbReference type="InterPro" id="IPR015500">
    <property type="entry name" value="Peptidase_S8_subtilisin-rel"/>
</dbReference>
<dbReference type="SUPFAM" id="SSF49785">
    <property type="entry name" value="Galactose-binding domain-like"/>
    <property type="match status" value="1"/>
</dbReference>
<dbReference type="SUPFAM" id="SSF51120">
    <property type="entry name" value="beta-Roll"/>
    <property type="match status" value="1"/>
</dbReference>
<dbReference type="InterPro" id="IPR008979">
    <property type="entry name" value="Galactose-bd-like_sf"/>
</dbReference>
<feature type="domain" description="P/Homo B" evidence="12">
    <location>
        <begin position="933"/>
        <end position="1087"/>
    </location>
</feature>
<dbReference type="Gene3D" id="3.40.50.200">
    <property type="entry name" value="Peptidase S8/S53 domain"/>
    <property type="match status" value="1"/>
</dbReference>
<dbReference type="Pfam" id="PF08548">
    <property type="entry name" value="Peptidase_M10_C"/>
    <property type="match status" value="1"/>
</dbReference>
<evidence type="ECO:0000256" key="4">
    <source>
        <dbReference type="ARBA" id="ARBA00022525"/>
    </source>
</evidence>
<evidence type="ECO:0000256" key="10">
    <source>
        <dbReference type="ARBA" id="ARBA00022837"/>
    </source>
</evidence>
<sequence>MPRPAGGGKGGGNGDTGTVFAVLGPTSDGTGLFGTGDPSRAITITATDPATGTTWVGTTATWYEQDGTWYWSIDYGSLNNTQYGSDTFDDESGDFTVVASYEDVNPKNGRTKTVSTEPYNLSIEGVDTEAPTASAPVLLLESDSGFPGDGITNDTLATFRIAFDPTVRAGDTVDLVVNGSVDVTRVLTQADIDQGFVDLTTTGSTLVEGSNAVLARLSDNAGNQSDTSSTDIVLDTTPPAATIDAVLASDGSADPDVLVSDGTPVLTGQAEAGATVSLREANGTLLGSTVSTDGRWTIESTALSDGAHLLHVIVTDVAGNSSQSDDFQLTIDTTVEFAEISGIDEDTGIVGDGVTSDDTPILQGIAEPGATVMVYAVVDGAPDLTSSVTATVQTDGSWTADPGILAEGTHVFRALVRDTAGNEAWTSDLLIEIDTVVTDAVIVETLVDSGSVPDSLAIANGGSTSDSSPMLRGTSERLSRIEVFVDGVYAGETTADASGQWSYSLSGLAEGTRAISLRTTDLAGNVSGDPTGPSDFTIVVEPAPEPDIDPLYAEQWNLGMLGGLETVWQDYTGVGVVVAIYDDGIAYDHVDLDGNYDANRHLVWNGSVLDPLPVAEEEARHGTAVAGIIASEKNGEGTIGIAYDATIVGVNIFSGPASINNTTDLSGFEYAIAEMDEFDVVNHSWGAAPVYLNDTVASTLAYLAAVEEAVTIGRDGLGTIVLKAAGNWADSSQGDANDATRFSITVGAYDSDGDVSWYSNRGANILISAPSSGLTVADEEGNLLPESNLRIPTTDRDGSYGYADGSWSSAYATSGFGGTSAATPTAAGVVALMLEANPDLGWRDVQNILAQSAVWTGSEIGVLNTATELVPTDLDIDGVFESLVETPVEFFAGTWNGSQTWNGGAMHFSEDYGFGALNAHGAVRMAEVWGLFGSPQTSENEAHFSTGTMAPDGLSVSGAGDTANWTFDYSGPAMDLEYVDIAIQLSTTLMQEVSLSLTSPDGTTVSLLDLPINDYTPAYDFLGLILLSVDVTWNFGANAFRGEDPNGTWTVTLEENDVSFDIDNYGTEYDGNAIDAISLDFYGSSGSVVLDDVYTYTDEMLSTGLAAEMGRVVIDDAAGTDWLNLAAMTADVDLDLALGMTADDGSGPVQIASFATGTSIENAVSGDGNDILRGDDGNNVLVGMRGNDTLEGGAGNDEISGHFGSDVLSGGLGADIFHFDLGYGDDVVLDFNQSEADVVWLFGFTETSFDQLSFGVVGNDQVLSFASGDSLTFADAADHTFAADDFWFGDQILA</sequence>
<keyword evidence="6" id="KW-0732">Signal</keyword>
<name>A0ABT2X9I4_9RHOB</name>
<dbReference type="Gene3D" id="2.60.40.10">
    <property type="entry name" value="Immunoglobulins"/>
    <property type="match status" value="4"/>
</dbReference>
<dbReference type="RefSeq" id="WP_263340915.1">
    <property type="nucleotide sequence ID" value="NZ_JAOVQO010000043.1"/>
</dbReference>
<keyword evidence="8 11" id="KW-0378">Hydrolase</keyword>
<keyword evidence="5 11" id="KW-0645">Protease</keyword>
<evidence type="ECO:0000256" key="3">
    <source>
        <dbReference type="ARBA" id="ARBA00005325"/>
    </source>
</evidence>
<dbReference type="InterPro" id="IPR023828">
    <property type="entry name" value="Peptidase_S8_Ser-AS"/>
</dbReference>
<comment type="similarity">
    <text evidence="3">Belongs to the peptidase S8 family. Furin subfamily.</text>
</comment>
<dbReference type="NCBIfam" id="NF033510">
    <property type="entry name" value="Ca_tandemer"/>
    <property type="match status" value="3"/>
</dbReference>
<evidence type="ECO:0000256" key="2">
    <source>
        <dbReference type="ARBA" id="ARBA00004613"/>
    </source>
</evidence>
<keyword evidence="9 11" id="KW-0720">Serine protease</keyword>
<dbReference type="Pfam" id="PF01483">
    <property type="entry name" value="P_proprotein"/>
    <property type="match status" value="1"/>
</dbReference>
<dbReference type="Gene3D" id="2.60.120.260">
    <property type="entry name" value="Galactose-binding domain-like"/>
    <property type="match status" value="1"/>
</dbReference>
<evidence type="ECO:0000256" key="5">
    <source>
        <dbReference type="ARBA" id="ARBA00022670"/>
    </source>
</evidence>
<feature type="active site" description="Charge relay system" evidence="11">
    <location>
        <position position="820"/>
    </location>
</feature>
<dbReference type="InterPro" id="IPR018511">
    <property type="entry name" value="Hemolysin-typ_Ca-bd_CS"/>
</dbReference>
<dbReference type="EMBL" id="JAOVQO010000043">
    <property type="protein sequence ID" value="MCU9850605.1"/>
    <property type="molecule type" value="Genomic_DNA"/>
</dbReference>
<dbReference type="InterPro" id="IPR034182">
    <property type="entry name" value="Kexin/furin"/>
</dbReference>
<feature type="active site" description="Charge relay system" evidence="11">
    <location>
        <position position="582"/>
    </location>
</feature>
<feature type="active site" description="Charge relay system" evidence="11">
    <location>
        <position position="621"/>
    </location>
</feature>
<dbReference type="PROSITE" id="PS00138">
    <property type="entry name" value="SUBTILASE_SER"/>
    <property type="match status" value="1"/>
</dbReference>
<dbReference type="CDD" id="cd04059">
    <property type="entry name" value="Peptidases_S8_Protein_convertases_Kexins_Furin-like"/>
    <property type="match status" value="1"/>
</dbReference>
<dbReference type="PROSITE" id="PS00330">
    <property type="entry name" value="HEMOLYSIN_CALCIUM"/>
    <property type="match status" value="1"/>
</dbReference>
<dbReference type="InterPro" id="IPR013783">
    <property type="entry name" value="Ig-like_fold"/>
</dbReference>
<dbReference type="InterPro" id="IPR000209">
    <property type="entry name" value="Peptidase_S8/S53_dom"/>
</dbReference>
<comment type="cofactor">
    <cofactor evidence="1">
        <name>Ca(2+)</name>
        <dbReference type="ChEBI" id="CHEBI:29108"/>
    </cofactor>
</comment>